<feature type="DNA-binding region" description="H-T-H motif" evidence="2">
    <location>
        <begin position="91"/>
        <end position="110"/>
    </location>
</feature>
<accession>A0AAC9YNV4</accession>
<sequence>MGRHEHLLRLGHIHSPRPEASGFSSIKLFGHKNQRVLISYRGRGRLWVVTLNKKQAPTARRGRRPGISTTRQAILDAARTRFASDGFAATTIRQIAADAEVDASLVMQFFGSKSQLFAEVMSISPNALARLSTAFEGPDVQLGEQVVRAFLDVWEGSPQESEPLIAMLRGAIVNEQARTQLREFIQARLIDGARSRAIDDAVLRAGLASSMLVGLIMGRRIVGVPVLAGTAREKLVALAAPAIQSVLTSESILDAPTGVGSD</sequence>
<protein>
    <submittedName>
        <fullName evidence="4">TetR family transcriptional regulator</fullName>
    </submittedName>
</protein>
<dbReference type="InterPro" id="IPR050109">
    <property type="entry name" value="HTH-type_TetR-like_transc_reg"/>
</dbReference>
<dbReference type="Gene3D" id="1.10.357.10">
    <property type="entry name" value="Tetracycline Repressor, domain 2"/>
    <property type="match status" value="1"/>
</dbReference>
<evidence type="ECO:0000313" key="4">
    <source>
        <dbReference type="EMBL" id="ASW92783.1"/>
    </source>
</evidence>
<dbReference type="Pfam" id="PF00440">
    <property type="entry name" value="TetR_N"/>
    <property type="match status" value="1"/>
</dbReference>
<dbReference type="GO" id="GO:0000976">
    <property type="term" value="F:transcription cis-regulatory region binding"/>
    <property type="evidence" value="ECO:0007669"/>
    <property type="project" value="TreeGrafter"/>
</dbReference>
<dbReference type="KEGG" id="mmal:CKJ54_03485"/>
<dbReference type="AlphaFoldDB" id="A0AAC9YNV4"/>
<dbReference type="Pfam" id="PF17920">
    <property type="entry name" value="TetR_C_16"/>
    <property type="match status" value="1"/>
</dbReference>
<dbReference type="PROSITE" id="PS50977">
    <property type="entry name" value="HTH_TETR_2"/>
    <property type="match status" value="1"/>
</dbReference>
<feature type="domain" description="HTH tetR-type" evidence="3">
    <location>
        <begin position="68"/>
        <end position="128"/>
    </location>
</feature>
<keyword evidence="1 2" id="KW-0238">DNA-binding</keyword>
<dbReference type="InterPro" id="IPR036271">
    <property type="entry name" value="Tet_transcr_reg_TetR-rel_C_sf"/>
</dbReference>
<dbReference type="InterPro" id="IPR041678">
    <property type="entry name" value="TetR_C_16"/>
</dbReference>
<evidence type="ECO:0000256" key="2">
    <source>
        <dbReference type="PROSITE-ProRule" id="PRU00335"/>
    </source>
</evidence>
<dbReference type="Gene3D" id="1.10.10.60">
    <property type="entry name" value="Homeodomain-like"/>
    <property type="match status" value="1"/>
</dbReference>
<dbReference type="RefSeq" id="WP_095578093.1">
    <property type="nucleotide sequence ID" value="NZ_CP023147.1"/>
</dbReference>
<dbReference type="InterPro" id="IPR001647">
    <property type="entry name" value="HTH_TetR"/>
</dbReference>
<dbReference type="GO" id="GO:0003700">
    <property type="term" value="F:DNA-binding transcription factor activity"/>
    <property type="evidence" value="ECO:0007669"/>
    <property type="project" value="TreeGrafter"/>
</dbReference>
<name>A0AAC9YNV4_9MYCO</name>
<dbReference type="EMBL" id="CP023147">
    <property type="protein sequence ID" value="ASW92783.1"/>
    <property type="molecule type" value="Genomic_DNA"/>
</dbReference>
<evidence type="ECO:0000256" key="1">
    <source>
        <dbReference type="ARBA" id="ARBA00023125"/>
    </source>
</evidence>
<dbReference type="PANTHER" id="PTHR30055">
    <property type="entry name" value="HTH-TYPE TRANSCRIPTIONAL REGULATOR RUTR"/>
    <property type="match status" value="1"/>
</dbReference>
<dbReference type="SUPFAM" id="SSF48498">
    <property type="entry name" value="Tetracyclin repressor-like, C-terminal domain"/>
    <property type="match status" value="1"/>
</dbReference>
<gene>
    <name evidence="4" type="ORF">CKJ54_03485</name>
</gene>
<evidence type="ECO:0000313" key="5">
    <source>
        <dbReference type="Proteomes" id="UP000216246"/>
    </source>
</evidence>
<proteinExistence type="predicted"/>
<dbReference type="InterPro" id="IPR009057">
    <property type="entry name" value="Homeodomain-like_sf"/>
</dbReference>
<organism evidence="4 5">
    <name type="scientific">Mycobacterium marseillense</name>
    <dbReference type="NCBI Taxonomy" id="701042"/>
    <lineage>
        <taxon>Bacteria</taxon>
        <taxon>Bacillati</taxon>
        <taxon>Actinomycetota</taxon>
        <taxon>Actinomycetes</taxon>
        <taxon>Mycobacteriales</taxon>
        <taxon>Mycobacteriaceae</taxon>
        <taxon>Mycobacterium</taxon>
        <taxon>Mycobacterium avium complex (MAC)</taxon>
    </lineage>
</organism>
<dbReference type="SUPFAM" id="SSF46689">
    <property type="entry name" value="Homeodomain-like"/>
    <property type="match status" value="1"/>
</dbReference>
<dbReference type="PANTHER" id="PTHR30055:SF235">
    <property type="entry name" value="TRANSCRIPTIONAL REGULATORY PROTEIN"/>
    <property type="match status" value="1"/>
</dbReference>
<dbReference type="Proteomes" id="UP000216246">
    <property type="component" value="Chromosome"/>
</dbReference>
<reference evidence="4 5" key="1">
    <citation type="submission" date="2017-08" db="EMBL/GenBank/DDBJ databases">
        <title>Phylogentic analysis of Mycobacterium avium complex whole genomes.</title>
        <authorList>
            <person name="Caverly L.J."/>
            <person name="Spilker T."/>
            <person name="LiPuma J."/>
        </authorList>
    </citation>
    <scope>NUCLEOTIDE SEQUENCE [LARGE SCALE GENOMIC DNA]</scope>
    <source>
        <strain evidence="4 5">FLAC0026</strain>
    </source>
</reference>
<evidence type="ECO:0000259" key="3">
    <source>
        <dbReference type="PROSITE" id="PS50977"/>
    </source>
</evidence>